<comment type="caution">
    <text evidence="3">The sequence shown here is derived from an EMBL/GenBank/DDBJ whole genome shotgun (WGS) entry which is preliminary data.</text>
</comment>
<keyword evidence="2" id="KW-0472">Membrane</keyword>
<feature type="transmembrane region" description="Helical" evidence="2">
    <location>
        <begin position="15"/>
        <end position="39"/>
    </location>
</feature>
<gene>
    <name evidence="3" type="ORF">ETU37_19100</name>
</gene>
<feature type="compositionally biased region" description="Low complexity" evidence="1">
    <location>
        <begin position="52"/>
        <end position="64"/>
    </location>
</feature>
<keyword evidence="2" id="KW-1133">Transmembrane helix</keyword>
<evidence type="ECO:0000256" key="2">
    <source>
        <dbReference type="SAM" id="Phobius"/>
    </source>
</evidence>
<sequence length="245" mass="25656">MSYLFSETEESPRGAWAFAGGVVVGAAVVALVWALTTLVSPGATGGSDRNRAAAPDDSARPRPAGVAAEPCHAVHDIQTPALRAATTALQDWRVHVDTMNAFAADEITREKANEDWDRTRHHATEDLAAYDEAAAAYAARTTRCPTPTGATTGTAGTADAVDASGPADASVTACRAAVSARNLTLRAADAALATWREHVLQMEMLRDGTMTGDTAAKLWEKSWKVGSAQLKAYDEAAQRSAATTC</sequence>
<accession>A0A4Q5IVG9</accession>
<organism evidence="3 4">
    <name type="scientific">Nocardioides iriomotensis</name>
    <dbReference type="NCBI Taxonomy" id="715784"/>
    <lineage>
        <taxon>Bacteria</taxon>
        <taxon>Bacillati</taxon>
        <taxon>Actinomycetota</taxon>
        <taxon>Actinomycetes</taxon>
        <taxon>Propionibacteriales</taxon>
        <taxon>Nocardioidaceae</taxon>
        <taxon>Nocardioides</taxon>
    </lineage>
</organism>
<protein>
    <submittedName>
        <fullName evidence="3">Uncharacterized protein</fullName>
    </submittedName>
</protein>
<evidence type="ECO:0000313" key="4">
    <source>
        <dbReference type="Proteomes" id="UP000291189"/>
    </source>
</evidence>
<feature type="region of interest" description="Disordered" evidence="1">
    <location>
        <begin position="44"/>
        <end position="68"/>
    </location>
</feature>
<keyword evidence="4" id="KW-1185">Reference proteome</keyword>
<evidence type="ECO:0000256" key="1">
    <source>
        <dbReference type="SAM" id="MobiDB-lite"/>
    </source>
</evidence>
<reference evidence="3 4" key="1">
    <citation type="submission" date="2019-01" db="EMBL/GenBank/DDBJ databases">
        <title>Nocardioides guangzhouensis sp. nov., an actinobacterium isolated from soil.</title>
        <authorList>
            <person name="Fu Y."/>
            <person name="Cai Y."/>
            <person name="Lin Z."/>
            <person name="Chen P."/>
        </authorList>
    </citation>
    <scope>NUCLEOTIDE SEQUENCE [LARGE SCALE GENOMIC DNA]</scope>
    <source>
        <strain evidence="3 4">NBRC 105384</strain>
    </source>
</reference>
<dbReference type="EMBL" id="SDPU01000034">
    <property type="protein sequence ID" value="RYU09944.1"/>
    <property type="molecule type" value="Genomic_DNA"/>
</dbReference>
<evidence type="ECO:0000313" key="3">
    <source>
        <dbReference type="EMBL" id="RYU09944.1"/>
    </source>
</evidence>
<dbReference type="RefSeq" id="WP_129988941.1">
    <property type="nucleotide sequence ID" value="NZ_SDPU01000034.1"/>
</dbReference>
<proteinExistence type="predicted"/>
<dbReference type="OrthoDB" id="4871006at2"/>
<dbReference type="AlphaFoldDB" id="A0A4Q5IVG9"/>
<name>A0A4Q5IVG9_9ACTN</name>
<dbReference type="Proteomes" id="UP000291189">
    <property type="component" value="Unassembled WGS sequence"/>
</dbReference>
<keyword evidence="2" id="KW-0812">Transmembrane</keyword>